<protein>
    <submittedName>
        <fullName evidence="2">Uncharacterized protein</fullName>
    </submittedName>
</protein>
<feature type="region of interest" description="Disordered" evidence="1">
    <location>
        <begin position="1"/>
        <end position="41"/>
    </location>
</feature>
<evidence type="ECO:0000313" key="3">
    <source>
        <dbReference type="Proteomes" id="UP001054837"/>
    </source>
</evidence>
<keyword evidence="3" id="KW-1185">Reference proteome</keyword>
<organism evidence="2 3">
    <name type="scientific">Caerostris darwini</name>
    <dbReference type="NCBI Taxonomy" id="1538125"/>
    <lineage>
        <taxon>Eukaryota</taxon>
        <taxon>Metazoa</taxon>
        <taxon>Ecdysozoa</taxon>
        <taxon>Arthropoda</taxon>
        <taxon>Chelicerata</taxon>
        <taxon>Arachnida</taxon>
        <taxon>Araneae</taxon>
        <taxon>Araneomorphae</taxon>
        <taxon>Entelegynae</taxon>
        <taxon>Araneoidea</taxon>
        <taxon>Araneidae</taxon>
        <taxon>Caerostris</taxon>
    </lineage>
</organism>
<evidence type="ECO:0000313" key="2">
    <source>
        <dbReference type="EMBL" id="GIY32071.1"/>
    </source>
</evidence>
<dbReference type="EMBL" id="BPLQ01007740">
    <property type="protein sequence ID" value="GIY32071.1"/>
    <property type="molecule type" value="Genomic_DNA"/>
</dbReference>
<dbReference type="Proteomes" id="UP001054837">
    <property type="component" value="Unassembled WGS sequence"/>
</dbReference>
<proteinExistence type="predicted"/>
<name>A0AAV4SFW4_9ARAC</name>
<dbReference type="AlphaFoldDB" id="A0AAV4SFW4"/>
<evidence type="ECO:0000256" key="1">
    <source>
        <dbReference type="SAM" id="MobiDB-lite"/>
    </source>
</evidence>
<reference evidence="2 3" key="1">
    <citation type="submission" date="2021-06" db="EMBL/GenBank/DDBJ databases">
        <title>Caerostris darwini draft genome.</title>
        <authorList>
            <person name="Kono N."/>
            <person name="Arakawa K."/>
        </authorList>
    </citation>
    <scope>NUCLEOTIDE SEQUENCE [LARGE SCALE GENOMIC DNA]</scope>
</reference>
<accession>A0AAV4SFW4</accession>
<sequence>MVLEDMATHESVSKGKKEFSRGRRECPRKVNTEHIKTHSETKKKKMDCARVEKVKHIVWTVLVLKRSNIVWTVLVLKRPNIVWTVLVLKRPNIV</sequence>
<gene>
    <name evidence="2" type="ORF">CDAR_411541</name>
</gene>
<comment type="caution">
    <text evidence="2">The sequence shown here is derived from an EMBL/GenBank/DDBJ whole genome shotgun (WGS) entry which is preliminary data.</text>
</comment>